<feature type="domain" description="Teneurin-like YD-shell" evidence="4">
    <location>
        <begin position="1824"/>
        <end position="1982"/>
    </location>
</feature>
<keyword evidence="2" id="KW-0732">Signal</keyword>
<dbReference type="InterPro" id="IPR050708">
    <property type="entry name" value="T6SS_VgrG/RHS"/>
</dbReference>
<feature type="signal peptide" evidence="2">
    <location>
        <begin position="1"/>
        <end position="24"/>
    </location>
</feature>
<dbReference type="Gene3D" id="2.180.10.10">
    <property type="entry name" value="RHS repeat-associated core"/>
    <property type="match status" value="6"/>
</dbReference>
<dbReference type="InterPro" id="IPR006530">
    <property type="entry name" value="YD"/>
</dbReference>
<dbReference type="EMBL" id="CP062983">
    <property type="protein sequence ID" value="QPC84351.1"/>
    <property type="molecule type" value="Genomic_DNA"/>
</dbReference>
<dbReference type="Proteomes" id="UP000594468">
    <property type="component" value="Chromosome"/>
</dbReference>
<dbReference type="Pfam" id="PF20148">
    <property type="entry name" value="DUF6531"/>
    <property type="match status" value="1"/>
</dbReference>
<name>A0A7S8ECB3_9CHLR</name>
<protein>
    <submittedName>
        <fullName evidence="5">RHS repeat protein</fullName>
    </submittedName>
</protein>
<evidence type="ECO:0000313" key="6">
    <source>
        <dbReference type="Proteomes" id="UP000594468"/>
    </source>
</evidence>
<dbReference type="SUPFAM" id="SSF63829">
    <property type="entry name" value="Calcium-dependent phosphotriesterase"/>
    <property type="match status" value="1"/>
</dbReference>
<dbReference type="InterPro" id="IPR031325">
    <property type="entry name" value="RHS_repeat"/>
</dbReference>
<gene>
    <name evidence="5" type="ORF">G4Y79_08245</name>
</gene>
<dbReference type="PANTHER" id="PTHR32305">
    <property type="match status" value="1"/>
</dbReference>
<dbReference type="Pfam" id="PF25023">
    <property type="entry name" value="TEN_YD-shell"/>
    <property type="match status" value="4"/>
</dbReference>
<feature type="domain" description="DUF6531" evidence="3">
    <location>
        <begin position="507"/>
        <end position="593"/>
    </location>
</feature>
<proteinExistence type="predicted"/>
<reference evidence="5 6" key="1">
    <citation type="submission" date="2020-02" db="EMBL/GenBank/DDBJ databases">
        <authorList>
            <person name="Zheng R.K."/>
            <person name="Sun C.M."/>
        </authorList>
    </citation>
    <scope>NUCLEOTIDE SEQUENCE [LARGE SCALE GENOMIC DNA]</scope>
    <source>
        <strain evidence="6">rifampicinis</strain>
    </source>
</reference>
<dbReference type="Pfam" id="PF05593">
    <property type="entry name" value="RHS_repeat"/>
    <property type="match status" value="8"/>
</dbReference>
<evidence type="ECO:0000313" key="5">
    <source>
        <dbReference type="EMBL" id="QPC84351.1"/>
    </source>
</evidence>
<dbReference type="InterPro" id="IPR056823">
    <property type="entry name" value="TEN-like_YD-shell"/>
</dbReference>
<sequence>MKQLRRFMLLIALFTLAITYSAQAQPDLNIAYGETRSAFYIADAPQQKWAFQGEQGDIVQITAQRIAGKIMPTVRLSDASGEELALSTDDEALHKSDVTFLSGLPEDGIYTIDVMNQAEPSTSPENPDEYALTVTQLGHYRDDNEVGIGALPALGTTPLPALETGESEISRLGVRIYGGLEVMPPEPSQPNTYNIQGGGQHALLDNNFPLSAGIRSISLLPEGLGFVVANDDLDQQEATFFTDQDVRVAYVSATHTYTFTFTSGQVLTTDFYRISAIQAVDGLVAVTLFDTDAEGTTTSRRALFSGQMIDLRRPRQGPNEEPLNAFLLDNGDYVYTDVQGWHTLAYLDGQLQVLYGGNGLYPYSDGRFVSDAVQLDALLQEGNQTQIHYDLDSNQATYLTLDWHLMGDVRLEDHTLHVQPLDGRDLTYDVDDIASLLIVQGGVRARLADGHLLTSLPDGTQIETPTIQVTNSSVLPTESGYIPRGYNNLGADYLPTCPCAPDDLQDGPVNPANGNFHMAITDISLPDQSLPLMFTRYFNSMADDLVPAYLHDNNSMGMLGPGWRHSYQYDLDIAFASQGTVRLILPSGSQHIFTQTNEGEYTSRTLPQWRIQQIDGPLGRWVGNTTEGLQYDFDRAGRLQYITDSNGHSLYLVQAPIGYVENNWNDGTFVVEPYGRRLEVYTNYSGHIEQVNDPLLRSTKYTYENDTLTQVTQNSYSATYGYDSAGTMRTYDDPRSPIASSVRLTYDERGRIISTLEAPDDVSFISRYDYDDAQFITRRTRQIGDTPYIDSWHYTDTFAEGRLLTSRTVGSDDYEYAYSYNGSQLVDIRLPNLTRYSFQYDASGNLTRIKDPFAIYEPYQLAYGNLGQRSLLTTITYPNGGEDRFTYNAAGQRIAHEALLTENTPVQVERHEYDDWGRLALTVTADNSATAYFYDDFGYVAAVWEGIEWAEDDTLGGLTPGRAAKITTYQHDLVGQLRSITDSSGNSWLLNWQYGQVSELVLPGGNTLYYTYDPAGKLLSVDDRGAVTTYEYDALGHLTRITDPLGNSEQRAYDALGRLVSSINAVGEQIRYAYDLRGNLIEETSPSGYITTYEIIEEAPPSSRTQRIERGPTGRVTTWRYDANGRLIQVTITDGSVQQNYTLDYNAIGLPLRIQKENGRTISYTYDLRGNVTSTQVGNLTTRYAYDALGRVTRVTEADDSITSYTYDVLGNIATITRPDGHTLFYDYDANGRVATYTDALGRITHYTYDANGNLSDIEDEAGGRTTYSYDERGNLVSVRDPLGNAHNFAYDLANNFITEIDGLGHEVSYSYDALNRLIGMDYNAQGRDLSVSYNPQGLISSISAYRDRVRELYSYDPLGQLTSITNALGYTTTFRYNNLGELSGVTDAIGNEQTFSWQAGRYILGRYVDTAERVLSYENVDSMGRLLSMLDLSTPEAGALNTRYAYDALGAITQVQRFNINSTADQVTTQQYEYDLNGWPVSYVDANGGQWRFTYDAAGQLTAVQQPDGIINTYVYDIWGNITQATYATGTPTQSSEGFTYDAAGNLTEYSSPDGTLTHYSYDSNNNLISVTQAVGTDLERTHQFAYNDLGQIMTYTDPMGTTTEYRYSRDNLVQVRQPLGDAEIATFYEYDLANNLVNIRLPHTVGDTPSTINLAYNALNQRVRYTDTASNVWAYNYDNAGNLTQISDPLGSITRYAYDSYDRLARITLPTGATVNYSYDIIGNLEAVALPANANGDNQTIQFEFDHMGNLLSISPSDDRTIQYDYDALGRLISLTRPSGSQVTYDYDPLGQPGPITVGIALETTYDAAGRLIRLSDGSQIMAYTYDDLGRVTEVTQQLIGSTEPTLTLHYEYDAADHVLVRTTNNLGTTEYTYDELGRLIQLAYGDYSVSLVYDARGDITELARSNGVTTFYAYDSNGRVLLVQHFDADGERLDRFDYRYDAVGNLTRVDRTSPSMGETPSSNASVLYTYDIAHRLISERWLDATGTTTYALEIRYDDVGNRIETVRNGELTRYSYNDDNRLIQTIDSSGQTTTYAYDDDGLMTQITQPEHVISLTYDAWGQLNGFTRRTGEALSAVVNLDYDVLNRLSRWQMTALRYDGEDLLAQPPERYLELPNGDVLLTIENGDAVRWHLNDGLGSTRRFTDAEGNLLDDPLWNRDFGSFGEWLSEAPGTSELALGANQALYEPTLGLYLIDHIAYMPTLAATLQPTDMGQIPLEGQTFAIGLSTPDPTHLLESLPVAVDPDQFLHKPQVPEIPLPPDTQALQEEELLRPLYLLAQTRYGTNQNTNFLAPLLHKLDAFTSQFTTPTSQPEASLNQLIALYESNESWVPDLRPQAHLHDDPFAMIVKAAPLTQIPLDTPTTLCERPSLPQTVPAYPTMDTVFGQQAVEQALPASLKPIQPQFAFMPYEVPRIHPLIGLNLQATTNPTRSVLPSVVTQLDHAQPTLFNGVP</sequence>
<evidence type="ECO:0000259" key="4">
    <source>
        <dbReference type="Pfam" id="PF25023"/>
    </source>
</evidence>
<organism evidence="5 6">
    <name type="scientific">Phototrophicus methaneseepsis</name>
    <dbReference type="NCBI Taxonomy" id="2710758"/>
    <lineage>
        <taxon>Bacteria</taxon>
        <taxon>Bacillati</taxon>
        <taxon>Chloroflexota</taxon>
        <taxon>Candidatus Thermofontia</taxon>
        <taxon>Phototrophicales</taxon>
        <taxon>Phototrophicaceae</taxon>
        <taxon>Phototrophicus</taxon>
    </lineage>
</organism>
<evidence type="ECO:0000256" key="2">
    <source>
        <dbReference type="SAM" id="SignalP"/>
    </source>
</evidence>
<keyword evidence="1" id="KW-0677">Repeat</keyword>
<keyword evidence="6" id="KW-1185">Reference proteome</keyword>
<evidence type="ECO:0000256" key="1">
    <source>
        <dbReference type="ARBA" id="ARBA00022737"/>
    </source>
</evidence>
<dbReference type="RefSeq" id="WP_195172414.1">
    <property type="nucleotide sequence ID" value="NZ_CP062983.1"/>
</dbReference>
<feature type="domain" description="Teneurin-like YD-shell" evidence="4">
    <location>
        <begin position="742"/>
        <end position="935"/>
    </location>
</feature>
<dbReference type="PANTHER" id="PTHR32305:SF15">
    <property type="entry name" value="PROTEIN RHSA-RELATED"/>
    <property type="match status" value="1"/>
</dbReference>
<dbReference type="InterPro" id="IPR045351">
    <property type="entry name" value="DUF6531"/>
</dbReference>
<dbReference type="NCBIfam" id="TIGR01643">
    <property type="entry name" value="YD_repeat_2x"/>
    <property type="match status" value="18"/>
</dbReference>
<feature type="domain" description="Teneurin-like YD-shell" evidence="4">
    <location>
        <begin position="1653"/>
        <end position="1794"/>
    </location>
</feature>
<dbReference type="KEGG" id="pmet:G4Y79_08245"/>
<feature type="chain" id="PRO_5032350031" evidence="2">
    <location>
        <begin position="25"/>
        <end position="2455"/>
    </location>
</feature>
<evidence type="ECO:0000259" key="3">
    <source>
        <dbReference type="Pfam" id="PF20148"/>
    </source>
</evidence>
<feature type="domain" description="Teneurin-like YD-shell" evidence="4">
    <location>
        <begin position="1129"/>
        <end position="1235"/>
    </location>
</feature>
<accession>A0A7S8ECB3</accession>